<dbReference type="GO" id="GO:0007059">
    <property type="term" value="P:chromosome segregation"/>
    <property type="evidence" value="ECO:0007669"/>
    <property type="project" value="TreeGrafter"/>
</dbReference>
<proteinExistence type="predicted"/>
<dbReference type="Proteomes" id="UP000482800">
    <property type="component" value="Unassembled WGS sequence"/>
</dbReference>
<dbReference type="InterPro" id="IPR042075">
    <property type="entry name" value="KorB_DNA-db"/>
</dbReference>
<evidence type="ECO:0000256" key="1">
    <source>
        <dbReference type="SAM" id="MobiDB-lite"/>
    </source>
</evidence>
<organism evidence="3 4">
    <name type="scientific">Phytohabitans houttuyneae</name>
    <dbReference type="NCBI Taxonomy" id="1076126"/>
    <lineage>
        <taxon>Bacteria</taxon>
        <taxon>Bacillati</taxon>
        <taxon>Actinomycetota</taxon>
        <taxon>Actinomycetes</taxon>
        <taxon>Micromonosporales</taxon>
        <taxon>Micromonosporaceae</taxon>
    </lineage>
</organism>
<evidence type="ECO:0000313" key="3">
    <source>
        <dbReference type="EMBL" id="GFJ85788.1"/>
    </source>
</evidence>
<comment type="caution">
    <text evidence="3">The sequence shown here is derived from an EMBL/GenBank/DDBJ whole genome shotgun (WGS) entry which is preliminary data.</text>
</comment>
<dbReference type="PANTHER" id="PTHR33375">
    <property type="entry name" value="CHROMOSOME-PARTITIONING PROTEIN PARB-RELATED"/>
    <property type="match status" value="1"/>
</dbReference>
<dbReference type="EMBL" id="BLPF01000004">
    <property type="protein sequence ID" value="GFJ85788.1"/>
    <property type="molecule type" value="Genomic_DNA"/>
</dbReference>
<dbReference type="SUPFAM" id="SSF110849">
    <property type="entry name" value="ParB/Sulfiredoxin"/>
    <property type="match status" value="1"/>
</dbReference>
<dbReference type="RefSeq" id="WP_246274740.1">
    <property type="nucleotide sequence ID" value="NZ_BAABGO010000002.1"/>
</dbReference>
<dbReference type="GO" id="GO:0005694">
    <property type="term" value="C:chromosome"/>
    <property type="evidence" value="ECO:0007669"/>
    <property type="project" value="TreeGrafter"/>
</dbReference>
<name>A0A6V8KT14_9ACTN</name>
<reference evidence="3 4" key="2">
    <citation type="submission" date="2020-03" db="EMBL/GenBank/DDBJ databases">
        <authorList>
            <person name="Ichikawa N."/>
            <person name="Kimura A."/>
            <person name="Kitahashi Y."/>
            <person name="Uohara A."/>
        </authorList>
    </citation>
    <scope>NUCLEOTIDE SEQUENCE [LARGE SCALE GENOMIC DNA]</scope>
    <source>
        <strain evidence="3 4">NBRC 108639</strain>
    </source>
</reference>
<gene>
    <name evidence="3" type="ORF">Phou_099680</name>
</gene>
<dbReference type="SMART" id="SM00470">
    <property type="entry name" value="ParB"/>
    <property type="match status" value="1"/>
</dbReference>
<protein>
    <recommendedName>
        <fullName evidence="2">ParB-like N-terminal domain-containing protein</fullName>
    </recommendedName>
</protein>
<evidence type="ECO:0000313" key="4">
    <source>
        <dbReference type="Proteomes" id="UP000482800"/>
    </source>
</evidence>
<keyword evidence="4" id="KW-1185">Reference proteome</keyword>
<dbReference type="InterPro" id="IPR036086">
    <property type="entry name" value="ParB/Sulfiredoxin_sf"/>
</dbReference>
<feature type="region of interest" description="Disordered" evidence="1">
    <location>
        <begin position="322"/>
        <end position="351"/>
    </location>
</feature>
<dbReference type="PANTHER" id="PTHR33375:SF1">
    <property type="entry name" value="CHROMOSOME-PARTITIONING PROTEIN PARB-RELATED"/>
    <property type="match status" value="1"/>
</dbReference>
<feature type="compositionally biased region" description="Basic and acidic residues" evidence="1">
    <location>
        <begin position="334"/>
        <end position="351"/>
    </location>
</feature>
<evidence type="ECO:0000259" key="2">
    <source>
        <dbReference type="SMART" id="SM00470"/>
    </source>
</evidence>
<feature type="domain" description="ParB-like N-terminal" evidence="2">
    <location>
        <begin position="19"/>
        <end position="107"/>
    </location>
</feature>
<dbReference type="InterPro" id="IPR003115">
    <property type="entry name" value="ParB_N"/>
</dbReference>
<dbReference type="AlphaFoldDB" id="A0A6V8KT14"/>
<feature type="region of interest" description="Disordered" evidence="1">
    <location>
        <begin position="274"/>
        <end position="299"/>
    </location>
</feature>
<dbReference type="InterPro" id="IPR050336">
    <property type="entry name" value="Chromosome_partition/occlusion"/>
</dbReference>
<reference evidence="3 4" key="1">
    <citation type="submission" date="2020-03" db="EMBL/GenBank/DDBJ databases">
        <title>Whole genome shotgun sequence of Phytohabitans houttuyneae NBRC 108639.</title>
        <authorList>
            <person name="Komaki H."/>
            <person name="Tamura T."/>
        </authorList>
    </citation>
    <scope>NUCLEOTIDE SEQUENCE [LARGE SCALE GENOMIC DNA]</scope>
    <source>
        <strain evidence="3 4">NBRC 108639</strain>
    </source>
</reference>
<sequence>MRTTIRAHETVNDGQATLRYVDPATLVVGANVRSDAQLDPEFVQSIKERGVREAIVAYADETGALVVLRGQRRTLAALETKCDVVPVLVEPKPDEPDRLVDQLGENDHRRALRAGDRVAAFEQLAAFGVTRAQIAKRTSTPRPVVDAALAVAGSEVARSAANRWDWLDIPKAAILAEFEDDREAVKELAVAAREGGFDHTVQRLRDARAEARAKAEAAAALTAVGVSVVERPDWSVERFMRLRMLKHGDAPLTVENHASCPGHAAYLTSDWVHPDESDEEEDSFDNGTEQEAVGPQARPEPYRVWVPEYLCMDAAAHGHVPRFGGHDSGTGRKKAADMNDTEREQARTQRRDVIDSNKAWESAEKVRRQWLRTFLQGRKAPTSAAAFIAGSLARTDFEVTQAVSGGNQLAHELLGLADQAPKFGRHSAAMVEVVGKASDSRAQMIALGLILAAYEEGTDRNCWRAGRDSIARYLRYLEANGYELSTVEKRACGEKPSAAATSPVPQPAAA</sequence>
<dbReference type="Gene3D" id="1.10.10.730">
    <property type="entry name" value="KorB DNA-binding domain"/>
    <property type="match status" value="1"/>
</dbReference>
<dbReference type="Gene3D" id="3.90.1530.10">
    <property type="entry name" value="Conserved hypothetical protein from pyrococcus furiosus pfu- 392566-001, ParB domain"/>
    <property type="match status" value="1"/>
</dbReference>
<accession>A0A6V8KT14</accession>